<feature type="region of interest" description="Disordered" evidence="1">
    <location>
        <begin position="23"/>
        <end position="60"/>
    </location>
</feature>
<evidence type="ECO:0000256" key="1">
    <source>
        <dbReference type="SAM" id="MobiDB-lite"/>
    </source>
</evidence>
<feature type="compositionally biased region" description="Basic and acidic residues" evidence="1">
    <location>
        <begin position="23"/>
        <end position="35"/>
    </location>
</feature>
<feature type="non-terminal residue" evidence="2">
    <location>
        <position position="1"/>
    </location>
</feature>
<reference evidence="2" key="1">
    <citation type="submission" date="2023-10" db="EMBL/GenBank/DDBJ databases">
        <authorList>
            <person name="Chen Y."/>
            <person name="Shah S."/>
            <person name="Dougan E. K."/>
            <person name="Thang M."/>
            <person name="Chan C."/>
        </authorList>
    </citation>
    <scope>NUCLEOTIDE SEQUENCE [LARGE SCALE GENOMIC DNA]</scope>
</reference>
<evidence type="ECO:0000313" key="3">
    <source>
        <dbReference type="Proteomes" id="UP001189429"/>
    </source>
</evidence>
<dbReference type="Proteomes" id="UP001189429">
    <property type="component" value="Unassembled WGS sequence"/>
</dbReference>
<protein>
    <submittedName>
        <fullName evidence="2">Uncharacterized protein</fullName>
    </submittedName>
</protein>
<proteinExistence type="predicted"/>
<sequence>VCDTRVVTFANSTAARYFLTTKKNDGDSRSSRDGGDSSVAVTRAGSGPDLPAQRGRVEQRREKVAHTVADGIPIQVLQLGAEVDMRDGTGTRRHAGVDILPSILHPKFPPDAEASTLRTRLEFFYFTPARDGDLESMFLRFDMLLDRANSAAELGASVPFRTWAPLSLLRLLPE</sequence>
<organism evidence="2 3">
    <name type="scientific">Prorocentrum cordatum</name>
    <dbReference type="NCBI Taxonomy" id="2364126"/>
    <lineage>
        <taxon>Eukaryota</taxon>
        <taxon>Sar</taxon>
        <taxon>Alveolata</taxon>
        <taxon>Dinophyceae</taxon>
        <taxon>Prorocentrales</taxon>
        <taxon>Prorocentraceae</taxon>
        <taxon>Prorocentrum</taxon>
    </lineage>
</organism>
<dbReference type="EMBL" id="CAUYUJ010021104">
    <property type="protein sequence ID" value="CAK0902695.1"/>
    <property type="molecule type" value="Genomic_DNA"/>
</dbReference>
<accession>A0ABN9XWH4</accession>
<name>A0ABN9XWH4_9DINO</name>
<feature type="non-terminal residue" evidence="2">
    <location>
        <position position="174"/>
    </location>
</feature>
<gene>
    <name evidence="2" type="ORF">PCOR1329_LOCUS79224</name>
</gene>
<evidence type="ECO:0000313" key="2">
    <source>
        <dbReference type="EMBL" id="CAK0902695.1"/>
    </source>
</evidence>
<keyword evidence="3" id="KW-1185">Reference proteome</keyword>
<comment type="caution">
    <text evidence="2">The sequence shown here is derived from an EMBL/GenBank/DDBJ whole genome shotgun (WGS) entry which is preliminary data.</text>
</comment>